<dbReference type="PANTHER" id="PTHR23530:SF1">
    <property type="entry name" value="PERMEASE, MAJOR FACILITATOR SUPERFAMILY-RELATED"/>
    <property type="match status" value="1"/>
</dbReference>
<feature type="transmembrane region" description="Helical" evidence="1">
    <location>
        <begin position="134"/>
        <end position="154"/>
    </location>
</feature>
<proteinExistence type="predicted"/>
<dbReference type="GO" id="GO:0022857">
    <property type="term" value="F:transmembrane transporter activity"/>
    <property type="evidence" value="ECO:0007669"/>
    <property type="project" value="InterPro"/>
</dbReference>
<name>A0A6N2U120_BIFBR</name>
<dbReference type="Pfam" id="PF07690">
    <property type="entry name" value="MFS_1"/>
    <property type="match status" value="1"/>
</dbReference>
<sequence length="405" mass="43359">MSTLARLYNAFIAMGCGCFSVYYMVAYRDAGLTILMIALVNVVFDVSTTLAELPTSVLFDRWSREKTLMVGTAFRLSGFLMLLVWPASFPVVCAANLATGVGAAVESGATSALYIECSRERDPSLTMRTLMSQLYLITGASTIAGGLAGALLFLVAPNLIWLGAFVCYTAALPPLVLLLAGRHDGRKDHAEETTPDGPAESSLEGRRGILASVSELFHRPEVWHLVLFNLGTLSVLLFWQLLLGVGQSGVWWLFAGLLLTNAAQIIASRIGVLRPRATDEAIAVVVIVASAAGLAFLPSRPAQIAAFFLFSCAQMFVVAIASAQLHDAISDAVRSTAFSVVSLVLMAFTAVLTPVCGWIGDAVSVPWASLTTVPLLVMAPVLGFFTRRRHARTAAADQRMARTRQ</sequence>
<feature type="transmembrane region" description="Helical" evidence="1">
    <location>
        <begin position="160"/>
        <end position="180"/>
    </location>
</feature>
<feature type="transmembrane region" description="Helical" evidence="1">
    <location>
        <begin position="280"/>
        <end position="298"/>
    </location>
</feature>
<keyword evidence="1" id="KW-1133">Transmembrane helix</keyword>
<feature type="transmembrane region" description="Helical" evidence="1">
    <location>
        <begin position="94"/>
        <end position="114"/>
    </location>
</feature>
<dbReference type="AlphaFoldDB" id="A0A6N2U120"/>
<dbReference type="PROSITE" id="PS51257">
    <property type="entry name" value="PROKAR_LIPOPROTEIN"/>
    <property type="match status" value="1"/>
</dbReference>
<dbReference type="EMBL" id="CACRSN010000009">
    <property type="protein sequence ID" value="VYT11760.1"/>
    <property type="molecule type" value="Genomic_DNA"/>
</dbReference>
<organism evidence="2">
    <name type="scientific">Bifidobacterium breve</name>
    <dbReference type="NCBI Taxonomy" id="1685"/>
    <lineage>
        <taxon>Bacteria</taxon>
        <taxon>Bacillati</taxon>
        <taxon>Actinomycetota</taxon>
        <taxon>Actinomycetes</taxon>
        <taxon>Bifidobacteriales</taxon>
        <taxon>Bifidobacteriaceae</taxon>
        <taxon>Bifidobacterium</taxon>
    </lineage>
</organism>
<keyword evidence="1" id="KW-0812">Transmembrane</keyword>
<feature type="transmembrane region" description="Helical" evidence="1">
    <location>
        <begin position="337"/>
        <end position="360"/>
    </location>
</feature>
<evidence type="ECO:0000313" key="2">
    <source>
        <dbReference type="EMBL" id="VYT11760.1"/>
    </source>
</evidence>
<feature type="transmembrane region" description="Helical" evidence="1">
    <location>
        <begin position="7"/>
        <end position="25"/>
    </location>
</feature>
<reference evidence="2" key="1">
    <citation type="submission" date="2019-11" db="EMBL/GenBank/DDBJ databases">
        <authorList>
            <person name="Feng L."/>
        </authorList>
    </citation>
    <scope>NUCLEOTIDE SEQUENCE</scope>
    <source>
        <strain evidence="2">BbreveLFYP81</strain>
    </source>
</reference>
<gene>
    <name evidence="2" type="ORF">BBLFYP81_01701</name>
</gene>
<dbReference type="RefSeq" id="WP_421727380.1">
    <property type="nucleotide sequence ID" value="NZ_CACRSN010000009.1"/>
</dbReference>
<keyword evidence="1" id="KW-0472">Membrane</keyword>
<dbReference type="InterPro" id="IPR011701">
    <property type="entry name" value="MFS"/>
</dbReference>
<feature type="transmembrane region" description="Helical" evidence="1">
    <location>
        <begin position="222"/>
        <end position="243"/>
    </location>
</feature>
<protein>
    <submittedName>
        <fullName evidence="2">Major Facilitator Superfamily protein</fullName>
    </submittedName>
</protein>
<dbReference type="PANTHER" id="PTHR23530">
    <property type="entry name" value="TRANSPORT PROTEIN-RELATED"/>
    <property type="match status" value="1"/>
</dbReference>
<feature type="transmembrane region" description="Helical" evidence="1">
    <location>
        <begin position="249"/>
        <end position="268"/>
    </location>
</feature>
<feature type="transmembrane region" description="Helical" evidence="1">
    <location>
        <begin position="304"/>
        <end position="325"/>
    </location>
</feature>
<dbReference type="InterPro" id="IPR053160">
    <property type="entry name" value="MFS_DHA3_Transporter"/>
</dbReference>
<dbReference type="SUPFAM" id="SSF103473">
    <property type="entry name" value="MFS general substrate transporter"/>
    <property type="match status" value="1"/>
</dbReference>
<evidence type="ECO:0000256" key="1">
    <source>
        <dbReference type="SAM" id="Phobius"/>
    </source>
</evidence>
<feature type="transmembrane region" description="Helical" evidence="1">
    <location>
        <begin position="366"/>
        <end position="385"/>
    </location>
</feature>
<dbReference type="InterPro" id="IPR036259">
    <property type="entry name" value="MFS_trans_sf"/>
</dbReference>
<accession>A0A6N2U120</accession>
<dbReference type="Gene3D" id="1.20.1250.20">
    <property type="entry name" value="MFS general substrate transporter like domains"/>
    <property type="match status" value="1"/>
</dbReference>